<dbReference type="SUPFAM" id="SSF48498">
    <property type="entry name" value="Tetracyclin repressor-like, C-terminal domain"/>
    <property type="match status" value="1"/>
</dbReference>
<proteinExistence type="predicted"/>
<feature type="DNA-binding region" description="H-T-H motif" evidence="4">
    <location>
        <begin position="35"/>
        <end position="54"/>
    </location>
</feature>
<evidence type="ECO:0000259" key="5">
    <source>
        <dbReference type="PROSITE" id="PS50977"/>
    </source>
</evidence>
<evidence type="ECO:0000256" key="2">
    <source>
        <dbReference type="ARBA" id="ARBA00023125"/>
    </source>
</evidence>
<keyword evidence="1" id="KW-0805">Transcription regulation</keyword>
<dbReference type="InterPro" id="IPR050109">
    <property type="entry name" value="HTH-type_TetR-like_transc_reg"/>
</dbReference>
<dbReference type="eggNOG" id="COG1309">
    <property type="taxonomic scope" value="Bacteria"/>
</dbReference>
<evidence type="ECO:0000313" key="7">
    <source>
        <dbReference type="Proteomes" id="UP000001351"/>
    </source>
</evidence>
<sequence>MGTVERRERQKGEVRAAILRVARELVVREGFAGLTMRKLAEAIEYSPAAIYLHFKSRDAIARALCLQGFEEMLARLEPAAAEPLAVRRLRALAEAYIGFGLEDPETYRLLFMTDPEFTTDIFRGPEDAGGRAFQVLVQLVEALKDQGEVADTVPVVPLAEVLWGAFHGVVSLKLTCPVFPTSSVDQLVETLTGLCSLRSAKRTS</sequence>
<keyword evidence="3" id="KW-0804">Transcription</keyword>
<dbReference type="PROSITE" id="PS50977">
    <property type="entry name" value="HTH_TETR_2"/>
    <property type="match status" value="1"/>
</dbReference>
<dbReference type="InterPro" id="IPR001647">
    <property type="entry name" value="HTH_TetR"/>
</dbReference>
<dbReference type="STRING" id="378806.STAUR_5343"/>
<dbReference type="GO" id="GO:0003700">
    <property type="term" value="F:DNA-binding transcription factor activity"/>
    <property type="evidence" value="ECO:0007669"/>
    <property type="project" value="TreeGrafter"/>
</dbReference>
<feature type="domain" description="HTH tetR-type" evidence="5">
    <location>
        <begin position="12"/>
        <end position="72"/>
    </location>
</feature>
<reference evidence="6 7" key="1">
    <citation type="journal article" date="2011" name="Mol. Biol. Evol.">
        <title>Comparative genomic analysis of fruiting body formation in Myxococcales.</title>
        <authorList>
            <person name="Huntley S."/>
            <person name="Hamann N."/>
            <person name="Wegener-Feldbrugge S."/>
            <person name="Treuner-Lange A."/>
            <person name="Kube M."/>
            <person name="Reinhardt R."/>
            <person name="Klages S."/>
            <person name="Muller R."/>
            <person name="Ronning C.M."/>
            <person name="Nierman W.C."/>
            <person name="Sogaard-Andersen L."/>
        </authorList>
    </citation>
    <scope>NUCLEOTIDE SEQUENCE [LARGE SCALE GENOMIC DNA]</scope>
    <source>
        <strain evidence="6 7">DW4/3-1</strain>
    </source>
</reference>
<dbReference type="AlphaFoldDB" id="E3FMZ9"/>
<keyword evidence="7" id="KW-1185">Reference proteome</keyword>
<dbReference type="PANTHER" id="PTHR30055:SF234">
    <property type="entry name" value="HTH-TYPE TRANSCRIPTIONAL REGULATOR BETI"/>
    <property type="match status" value="1"/>
</dbReference>
<dbReference type="PRINTS" id="PR00455">
    <property type="entry name" value="HTHTETR"/>
</dbReference>
<dbReference type="InterPro" id="IPR009057">
    <property type="entry name" value="Homeodomain-like_sf"/>
</dbReference>
<dbReference type="Gene3D" id="1.10.357.10">
    <property type="entry name" value="Tetracycline Repressor, domain 2"/>
    <property type="match status" value="1"/>
</dbReference>
<dbReference type="Proteomes" id="UP000001351">
    <property type="component" value="Chromosome"/>
</dbReference>
<dbReference type="EMBL" id="CP002271">
    <property type="protein sequence ID" value="ADO73114.1"/>
    <property type="molecule type" value="Genomic_DNA"/>
</dbReference>
<gene>
    <name evidence="6" type="ordered locus">STAUR_5343</name>
</gene>
<dbReference type="GO" id="GO:0000976">
    <property type="term" value="F:transcription cis-regulatory region binding"/>
    <property type="evidence" value="ECO:0007669"/>
    <property type="project" value="TreeGrafter"/>
</dbReference>
<dbReference type="PANTHER" id="PTHR30055">
    <property type="entry name" value="HTH-TYPE TRANSCRIPTIONAL REGULATOR RUTR"/>
    <property type="match status" value="1"/>
</dbReference>
<name>E3FMZ9_STIAD</name>
<evidence type="ECO:0000313" key="6">
    <source>
        <dbReference type="EMBL" id="ADO73114.1"/>
    </source>
</evidence>
<evidence type="ECO:0000256" key="1">
    <source>
        <dbReference type="ARBA" id="ARBA00023015"/>
    </source>
</evidence>
<dbReference type="InterPro" id="IPR025996">
    <property type="entry name" value="MT1864/Rv1816-like_C"/>
</dbReference>
<protein>
    <submittedName>
        <fullName evidence="6">Transcriptional regulator, TetR family</fullName>
    </submittedName>
</protein>
<evidence type="ECO:0000256" key="3">
    <source>
        <dbReference type="ARBA" id="ARBA00023163"/>
    </source>
</evidence>
<dbReference type="Pfam" id="PF13305">
    <property type="entry name" value="TetR_C_33"/>
    <property type="match status" value="1"/>
</dbReference>
<dbReference type="OrthoDB" id="63332at2"/>
<dbReference type="HOGENOM" id="CLU_069356_40_3_7"/>
<dbReference type="InterPro" id="IPR036271">
    <property type="entry name" value="Tet_transcr_reg_TetR-rel_C_sf"/>
</dbReference>
<dbReference type="RefSeq" id="WP_013376745.1">
    <property type="nucleotide sequence ID" value="NC_014623.1"/>
</dbReference>
<dbReference type="SUPFAM" id="SSF46689">
    <property type="entry name" value="Homeodomain-like"/>
    <property type="match status" value="1"/>
</dbReference>
<evidence type="ECO:0000256" key="4">
    <source>
        <dbReference type="PROSITE-ProRule" id="PRU00335"/>
    </source>
</evidence>
<keyword evidence="2 4" id="KW-0238">DNA-binding</keyword>
<dbReference type="KEGG" id="sur:STAUR_5343"/>
<accession>E3FMZ9</accession>
<organism evidence="6 7">
    <name type="scientific">Stigmatella aurantiaca (strain DW4/3-1)</name>
    <dbReference type="NCBI Taxonomy" id="378806"/>
    <lineage>
        <taxon>Bacteria</taxon>
        <taxon>Pseudomonadati</taxon>
        <taxon>Myxococcota</taxon>
        <taxon>Myxococcia</taxon>
        <taxon>Myxococcales</taxon>
        <taxon>Cystobacterineae</taxon>
        <taxon>Archangiaceae</taxon>
        <taxon>Stigmatella</taxon>
    </lineage>
</organism>
<dbReference type="Pfam" id="PF00440">
    <property type="entry name" value="TetR_N"/>
    <property type="match status" value="1"/>
</dbReference>